<dbReference type="Pfam" id="PF01494">
    <property type="entry name" value="FAD_binding_3"/>
    <property type="match status" value="1"/>
</dbReference>
<evidence type="ECO:0000256" key="1">
    <source>
        <dbReference type="ARBA" id="ARBA00023002"/>
    </source>
</evidence>
<name>A0ABV8T010_9GAMM</name>
<feature type="domain" description="FAD-binding" evidence="4">
    <location>
        <begin position="7"/>
        <end position="321"/>
    </location>
</feature>
<dbReference type="RefSeq" id="WP_380601464.1">
    <property type="nucleotide sequence ID" value="NZ_JBHSDU010000014.1"/>
</dbReference>
<dbReference type="InterPro" id="IPR050493">
    <property type="entry name" value="FAD-dep_Monooxygenase_BioMet"/>
</dbReference>
<sequence>MTTPLHIAVIGAGIAGMSVAILLSRHGHRVTVFERRQPSVPQGAGLLLQPVGLDALRALGLLASIESQGTRIDRICRVDTASATAFRVVYPSGLHDHAVGIRRPALYRSLWNALTNACTDVRSGVCVHDIATSDGATWLTLDDGGKSGPYDVIVVSDGVHSRLRLRVTPSVEVARREQGALSVDVLLPAACDPGQLLQIHHGHEEYIGVLPTGVDERGKHRATLFINKSQSQVEALERGDFDAWRLALASKYPELHNSLDGLTGFDALQHWSFAHVRMQTWHTKHLVCIGDAAHAFDPQLGMGANMALADAITLAAALRLTGAPQVPIALAAYQAARESQLRTYETASRTLSTLADSAGAFGAAANRLASGFASKLPFVKRRIVHAVCGYAGLEMTQWQRTVDMFSTFRGGPRRTLAIDPTSV</sequence>
<gene>
    <name evidence="5" type="ORF">ACFPN2_24415</name>
</gene>
<dbReference type="PRINTS" id="PR00420">
    <property type="entry name" value="RNGMNOXGNASE"/>
</dbReference>
<evidence type="ECO:0000256" key="3">
    <source>
        <dbReference type="SAM" id="Phobius"/>
    </source>
</evidence>
<keyword evidence="2" id="KW-0503">Monooxygenase</keyword>
<keyword evidence="3" id="KW-1133">Transmembrane helix</keyword>
<keyword evidence="6" id="KW-1185">Reference proteome</keyword>
<feature type="transmembrane region" description="Helical" evidence="3">
    <location>
        <begin position="6"/>
        <end position="23"/>
    </location>
</feature>
<evidence type="ECO:0000256" key="2">
    <source>
        <dbReference type="ARBA" id="ARBA00023033"/>
    </source>
</evidence>
<dbReference type="PANTHER" id="PTHR13789">
    <property type="entry name" value="MONOOXYGENASE"/>
    <property type="match status" value="1"/>
</dbReference>
<comment type="caution">
    <text evidence="5">The sequence shown here is derived from an EMBL/GenBank/DDBJ whole genome shotgun (WGS) entry which is preliminary data.</text>
</comment>
<reference evidence="6" key="1">
    <citation type="journal article" date="2019" name="Int. J. Syst. Evol. Microbiol.">
        <title>The Global Catalogue of Microorganisms (GCM) 10K type strain sequencing project: providing services to taxonomists for standard genome sequencing and annotation.</title>
        <authorList>
            <consortium name="The Broad Institute Genomics Platform"/>
            <consortium name="The Broad Institute Genome Sequencing Center for Infectious Disease"/>
            <person name="Wu L."/>
            <person name="Ma J."/>
        </authorList>
    </citation>
    <scope>NUCLEOTIDE SEQUENCE [LARGE SCALE GENOMIC DNA]</scope>
    <source>
        <strain evidence="6">CGMCC 1.10759</strain>
    </source>
</reference>
<accession>A0ABV8T010</accession>
<keyword evidence="1" id="KW-0560">Oxidoreductase</keyword>
<evidence type="ECO:0000313" key="6">
    <source>
        <dbReference type="Proteomes" id="UP001595904"/>
    </source>
</evidence>
<protein>
    <submittedName>
        <fullName evidence="5">FAD-dependent oxidoreductase</fullName>
    </submittedName>
</protein>
<evidence type="ECO:0000313" key="5">
    <source>
        <dbReference type="EMBL" id="MFC4312248.1"/>
    </source>
</evidence>
<dbReference type="InterPro" id="IPR036188">
    <property type="entry name" value="FAD/NAD-bd_sf"/>
</dbReference>
<dbReference type="PANTHER" id="PTHR13789:SF309">
    <property type="entry name" value="PUTATIVE (AFU_ORTHOLOGUE AFUA_6G14510)-RELATED"/>
    <property type="match status" value="1"/>
</dbReference>
<keyword evidence="3" id="KW-0472">Membrane</keyword>
<dbReference type="Proteomes" id="UP001595904">
    <property type="component" value="Unassembled WGS sequence"/>
</dbReference>
<dbReference type="Gene3D" id="3.50.50.60">
    <property type="entry name" value="FAD/NAD(P)-binding domain"/>
    <property type="match status" value="1"/>
</dbReference>
<keyword evidence="3" id="KW-0812">Transmembrane</keyword>
<dbReference type="EMBL" id="JBHSDU010000014">
    <property type="protein sequence ID" value="MFC4312248.1"/>
    <property type="molecule type" value="Genomic_DNA"/>
</dbReference>
<dbReference type="SUPFAM" id="SSF51905">
    <property type="entry name" value="FAD/NAD(P)-binding domain"/>
    <property type="match status" value="1"/>
</dbReference>
<organism evidence="5 6">
    <name type="scientific">Steroidobacter flavus</name>
    <dbReference type="NCBI Taxonomy" id="1842136"/>
    <lineage>
        <taxon>Bacteria</taxon>
        <taxon>Pseudomonadati</taxon>
        <taxon>Pseudomonadota</taxon>
        <taxon>Gammaproteobacteria</taxon>
        <taxon>Steroidobacterales</taxon>
        <taxon>Steroidobacteraceae</taxon>
        <taxon>Steroidobacter</taxon>
    </lineage>
</organism>
<dbReference type="InterPro" id="IPR002938">
    <property type="entry name" value="FAD-bd"/>
</dbReference>
<evidence type="ECO:0000259" key="4">
    <source>
        <dbReference type="Pfam" id="PF01494"/>
    </source>
</evidence>
<proteinExistence type="predicted"/>